<evidence type="ECO:0000259" key="1">
    <source>
        <dbReference type="Pfam" id="PF03527"/>
    </source>
</evidence>
<dbReference type="HOGENOM" id="CLU_026293_9_2_4"/>
<dbReference type="NCBIfam" id="TIGR01643">
    <property type="entry name" value="YD_repeat_2x"/>
    <property type="match status" value="1"/>
</dbReference>
<dbReference type="InterPro" id="IPR031325">
    <property type="entry name" value="RHS_repeat"/>
</dbReference>
<protein>
    <submittedName>
        <fullName evidence="2">RHS protein</fullName>
    </submittedName>
</protein>
<dbReference type="Pfam" id="PF03527">
    <property type="entry name" value="RHS"/>
    <property type="match status" value="1"/>
</dbReference>
<dbReference type="PANTHER" id="PTHR32305">
    <property type="match status" value="1"/>
</dbReference>
<dbReference type="InterPro" id="IPR022385">
    <property type="entry name" value="Rhs_assc_core"/>
</dbReference>
<feature type="domain" description="RHS protein conserved region" evidence="1">
    <location>
        <begin position="336"/>
        <end position="371"/>
    </location>
</feature>
<dbReference type="InterPro" id="IPR006530">
    <property type="entry name" value="YD"/>
</dbReference>
<organism evidence="2">
    <name type="scientific">Burkholderia orbicola (strain AU 1054)</name>
    <dbReference type="NCBI Taxonomy" id="331271"/>
    <lineage>
        <taxon>Bacteria</taxon>
        <taxon>Pseudomonadati</taxon>
        <taxon>Pseudomonadota</taxon>
        <taxon>Betaproteobacteria</taxon>
        <taxon>Burkholderiales</taxon>
        <taxon>Burkholderiaceae</taxon>
        <taxon>Burkholderia</taxon>
        <taxon>Burkholderia cepacia complex</taxon>
        <taxon>Burkholderia orbicola</taxon>
    </lineage>
</organism>
<sequence>MREHHAYDLFGDRRSYVWHHEYDELGNRRRTVRPDGHAVDWLMYGSGHVHGMLLDGEERVQFERDDLHRETVRVLSSKVGQRTHYDPAGRVLQQTIQRSTSPAPLAERRYRYDAVGQLSRIEDSRKGGTDYRYDPVGRLIEAISPVAKERFAFDPASNIIDPVRITETPASRPSPVRPESTLPVEVPKVLGNLLKAYAGMHFEYDARGNLVRKRTPAGQQEYEWDEFNRLLSARVAETSRQSQARYFYDAFGRRIAKEVNGERTVFGWDGDTLAYESDGERGTHYLYEPGTFVPLAQYVAEPVEGIETPVWTSTDRYVPEDDPLQKVPERRGDAAVFYYHCDQIGTPQLLTDDDGDVVWEASYKAWGEAREVIARASKAAGIVAKNPLRFQGQQVDAETGLHYNWHRYYDSGIGRFVSKDPIGLVGGINVYQYASNPVEWIDPLGLAPRRPAHEASIQRRVNCLKSQGFQEHHIISDKNSQTKNHPLIALAGFDLQSQANKIYLPDDESLHPTRSIHNGRHPNIVSTNLSRQMNDAVVIGKQQGWGQKQYDAALRGIIARERMELKAGNRMLNKNHRPWACPN</sequence>
<dbReference type="PANTHER" id="PTHR32305:SF15">
    <property type="entry name" value="PROTEIN RHSA-RELATED"/>
    <property type="match status" value="1"/>
</dbReference>
<dbReference type="Pfam" id="PF14412">
    <property type="entry name" value="AHH"/>
    <property type="match status" value="1"/>
</dbReference>
<dbReference type="Gene3D" id="2.180.10.10">
    <property type="entry name" value="RHS repeat-associated core"/>
    <property type="match status" value="1"/>
</dbReference>
<reference evidence="2" key="1">
    <citation type="submission" date="2006-05" db="EMBL/GenBank/DDBJ databases">
        <title>Complete sequence of chromosome 1 of Burkholderia cenocepacia AU 1054.</title>
        <authorList>
            <consortium name="US DOE Joint Genome Institute"/>
            <person name="Copeland A."/>
            <person name="Lucas S."/>
            <person name="Lapidus A."/>
            <person name="Barry K."/>
            <person name="Detter J.C."/>
            <person name="Glavina del Rio T."/>
            <person name="Hammon N."/>
            <person name="Israni S."/>
            <person name="Dalin E."/>
            <person name="Tice H."/>
            <person name="Pitluck S."/>
            <person name="Chain P."/>
            <person name="Malfatti S."/>
            <person name="Shin M."/>
            <person name="Vergez L."/>
            <person name="Schmutz J."/>
            <person name="Larimer F."/>
            <person name="Land M."/>
            <person name="Hauser L."/>
            <person name="Kyrpides N."/>
            <person name="Lykidis A."/>
            <person name="LiPuma J.J."/>
            <person name="Konstantinidis K."/>
            <person name="Tiedje J.M."/>
            <person name="Richardson P."/>
        </authorList>
    </citation>
    <scope>NUCLEOTIDE SEQUENCE [LARGE SCALE GENOMIC DNA]</scope>
    <source>
        <strain evidence="2">AU 1054</strain>
    </source>
</reference>
<dbReference type="InterPro" id="IPR032871">
    <property type="entry name" value="AHH_dom_containing"/>
</dbReference>
<name>A0A0H2XTT0_BURO1</name>
<dbReference type="InterPro" id="IPR050708">
    <property type="entry name" value="T6SS_VgrG/RHS"/>
</dbReference>
<dbReference type="AlphaFoldDB" id="A0A0H2XTT0"/>
<dbReference type="NCBIfam" id="TIGR03696">
    <property type="entry name" value="Rhs_assc_core"/>
    <property type="match status" value="1"/>
</dbReference>
<dbReference type="Pfam" id="PF05593">
    <property type="entry name" value="RHS_repeat"/>
    <property type="match status" value="2"/>
</dbReference>
<gene>
    <name evidence="2" type="ordered locus">Bcen_2646</name>
</gene>
<proteinExistence type="predicted"/>
<accession>A0A0H2XTT0</accession>
<dbReference type="InterPro" id="IPR001826">
    <property type="entry name" value="RHS"/>
</dbReference>
<dbReference type="EMBL" id="CP000378">
    <property type="protein sequence ID" value="ABF77544.1"/>
    <property type="molecule type" value="Genomic_DNA"/>
</dbReference>
<evidence type="ECO:0000313" key="2">
    <source>
        <dbReference type="EMBL" id="ABF77544.1"/>
    </source>
</evidence>